<reference evidence="1 2" key="1">
    <citation type="journal article" date="2017" name="Genome Biol. Evol.">
        <title>Comparative Genomic Analysis Identifies a Campylobacter Clade Deficient in Selenium Metabolism.</title>
        <authorList>
            <person name="Miller W.G."/>
            <person name="Yee E."/>
            <person name="Lopes B.S."/>
            <person name="Chapman M.H."/>
            <person name="Huynh S."/>
            <person name="Bono J.L."/>
            <person name="Parker C.T."/>
            <person name="Strachan N.J.C."/>
            <person name="Forbes K.J."/>
        </authorList>
    </citation>
    <scope>NUCLEOTIDE SEQUENCE [LARGE SCALE GENOMIC DNA]</scope>
    <source>
        <strain evidence="1 2">RM9261</strain>
    </source>
</reference>
<proteinExistence type="predicted"/>
<dbReference type="Proteomes" id="UP001318120">
    <property type="component" value="Chromosome"/>
</dbReference>
<organism evidence="1 2">
    <name type="scientific">Campylobacter vicugnae</name>
    <dbReference type="NCBI Taxonomy" id="1660076"/>
    <lineage>
        <taxon>Bacteria</taxon>
        <taxon>Pseudomonadati</taxon>
        <taxon>Campylobacterota</taxon>
        <taxon>Epsilonproteobacteria</taxon>
        <taxon>Campylobacterales</taxon>
        <taxon>Campylobacteraceae</taxon>
        <taxon>Campylobacter</taxon>
    </lineage>
</organism>
<protein>
    <recommendedName>
        <fullName evidence="3">Uridine kinase</fullName>
    </recommendedName>
</protein>
<evidence type="ECO:0000313" key="1">
    <source>
        <dbReference type="EMBL" id="WWC41731.1"/>
    </source>
</evidence>
<sequence length="168" mass="19515">MKIVYDKAELLSDLNQICLQTLKEKPRMIISIAGPCGSGKSTLGKFIRKKGFDNFKPYQIAVIDDNVMSLNLFIVRPKIRNTPPYNSTKDNLKPFFKFLPPYIKIIFYICASPTRIDFADVVITIDIDENKRYKQLKQREKDLKLINSLMQSKLNINIPFAHWLCLKE</sequence>
<evidence type="ECO:0008006" key="3">
    <source>
        <dbReference type="Google" id="ProtNLM"/>
    </source>
</evidence>
<name>A0ABZ2E7Q8_9BACT</name>
<dbReference type="SUPFAM" id="SSF52540">
    <property type="entry name" value="P-loop containing nucleoside triphosphate hydrolases"/>
    <property type="match status" value="1"/>
</dbReference>
<evidence type="ECO:0000313" key="2">
    <source>
        <dbReference type="Proteomes" id="UP001318120"/>
    </source>
</evidence>
<dbReference type="InterPro" id="IPR027417">
    <property type="entry name" value="P-loop_NTPase"/>
</dbReference>
<gene>
    <name evidence="1" type="ORF">CVIC9261_08505</name>
</gene>
<dbReference type="Gene3D" id="3.40.50.300">
    <property type="entry name" value="P-loop containing nucleotide triphosphate hydrolases"/>
    <property type="match status" value="1"/>
</dbReference>
<dbReference type="RefSeq" id="WP_192940152.1">
    <property type="nucleotide sequence ID" value="NZ_CP018793.1"/>
</dbReference>
<dbReference type="EMBL" id="CP144916">
    <property type="protein sequence ID" value="WWC41731.1"/>
    <property type="molecule type" value="Genomic_DNA"/>
</dbReference>
<accession>A0ABZ2E7Q8</accession>
<dbReference type="GeneID" id="93114144"/>
<keyword evidence="2" id="KW-1185">Reference proteome</keyword>